<evidence type="ECO:0008006" key="5">
    <source>
        <dbReference type="Google" id="ProtNLM"/>
    </source>
</evidence>
<keyword evidence="2" id="KW-0812">Transmembrane</keyword>
<keyword evidence="4" id="KW-1185">Reference proteome</keyword>
<sequence length="192" mass="20601">MSRLCLIIPFLLLCNGVAEAHLLKLFAYVEGDRIHGSAYFAGGAGVADALVTISDADNQTVAELRTDPRGTFSYPVTSAGEYRLRVNTGEGHQAEWQIHSSEFAPAPVSSVTPPAATDHSPAPQSGSVTPPDTQLARLIEQAVARQIGPLREQLQRSDDRARLSDILGGIGFIFGLAGVALWWRARRGAPDR</sequence>
<keyword evidence="2" id="KW-0472">Membrane</keyword>
<evidence type="ECO:0000256" key="1">
    <source>
        <dbReference type="SAM" id="MobiDB-lite"/>
    </source>
</evidence>
<evidence type="ECO:0000313" key="3">
    <source>
        <dbReference type="EMBL" id="AKH19138.1"/>
    </source>
</evidence>
<evidence type="ECO:0000256" key="2">
    <source>
        <dbReference type="SAM" id="Phobius"/>
    </source>
</evidence>
<feature type="transmembrane region" description="Helical" evidence="2">
    <location>
        <begin position="166"/>
        <end position="183"/>
    </location>
</feature>
<feature type="region of interest" description="Disordered" evidence="1">
    <location>
        <begin position="107"/>
        <end position="131"/>
    </location>
</feature>
<gene>
    <name evidence="3" type="ORF">AAY24_00900</name>
</gene>
<dbReference type="Proteomes" id="UP000034410">
    <property type="component" value="Chromosome"/>
</dbReference>
<name>A0A0F7JX15_9GAMM</name>
<feature type="compositionally biased region" description="Polar residues" evidence="1">
    <location>
        <begin position="122"/>
        <end position="131"/>
    </location>
</feature>
<dbReference type="SUPFAM" id="SSF49478">
    <property type="entry name" value="Cna protein B-type domain"/>
    <property type="match status" value="1"/>
</dbReference>
<dbReference type="InterPro" id="IPR013783">
    <property type="entry name" value="Ig-like_fold"/>
</dbReference>
<reference evidence="3 4" key="1">
    <citation type="journal article" date="2015" name="Genome Announc.">
        <title>Complete Genome Sequence of Sedimenticola thiotaurini Strain SIP-G1, a Polyphosphate- and Polyhydroxyalkanoate-Accumulating Sulfur-Oxidizing Gammaproteobacterium Isolated from Salt Marsh Sediments.</title>
        <authorList>
            <person name="Flood B.E."/>
            <person name="Jones D.S."/>
            <person name="Bailey J.V."/>
        </authorList>
    </citation>
    <scope>NUCLEOTIDE SEQUENCE [LARGE SCALE GENOMIC DNA]</scope>
    <source>
        <strain evidence="3 4">SIP-G1</strain>
    </source>
</reference>
<dbReference type="OrthoDB" id="8447011at2"/>
<accession>A0A0F7JX15</accession>
<evidence type="ECO:0000313" key="4">
    <source>
        <dbReference type="Proteomes" id="UP000034410"/>
    </source>
</evidence>
<dbReference type="RefSeq" id="WP_046858077.1">
    <property type="nucleotide sequence ID" value="NZ_CP011412.1"/>
</dbReference>
<protein>
    <recommendedName>
        <fullName evidence="5">Carboxypeptidase regulatory-like domain-containing protein</fullName>
    </recommendedName>
</protein>
<dbReference type="KEGG" id="seds:AAY24_00900"/>
<organism evidence="3 4">
    <name type="scientific">Sedimenticola thiotaurini</name>
    <dbReference type="NCBI Taxonomy" id="1543721"/>
    <lineage>
        <taxon>Bacteria</taxon>
        <taxon>Pseudomonadati</taxon>
        <taxon>Pseudomonadota</taxon>
        <taxon>Gammaproteobacteria</taxon>
        <taxon>Chromatiales</taxon>
        <taxon>Sedimenticolaceae</taxon>
        <taxon>Sedimenticola</taxon>
    </lineage>
</organism>
<keyword evidence="2" id="KW-1133">Transmembrane helix</keyword>
<dbReference type="Pfam" id="PF13620">
    <property type="entry name" value="CarboxypepD_reg"/>
    <property type="match status" value="1"/>
</dbReference>
<dbReference type="AlphaFoldDB" id="A0A0F7JX15"/>
<feature type="compositionally biased region" description="Low complexity" evidence="1">
    <location>
        <begin position="107"/>
        <end position="117"/>
    </location>
</feature>
<dbReference type="EMBL" id="CP011412">
    <property type="protein sequence ID" value="AKH19138.1"/>
    <property type="molecule type" value="Genomic_DNA"/>
</dbReference>
<proteinExistence type="predicted"/>
<dbReference type="Gene3D" id="2.60.40.10">
    <property type="entry name" value="Immunoglobulins"/>
    <property type="match status" value="1"/>
</dbReference>